<organism evidence="1">
    <name type="scientific">Salvia splendens</name>
    <name type="common">Scarlet sage</name>
    <dbReference type="NCBI Taxonomy" id="180675"/>
    <lineage>
        <taxon>Eukaryota</taxon>
        <taxon>Viridiplantae</taxon>
        <taxon>Streptophyta</taxon>
        <taxon>Embryophyta</taxon>
        <taxon>Tracheophyta</taxon>
        <taxon>Spermatophyta</taxon>
        <taxon>Magnoliopsida</taxon>
        <taxon>eudicotyledons</taxon>
        <taxon>Gunneridae</taxon>
        <taxon>Pentapetalae</taxon>
        <taxon>asterids</taxon>
        <taxon>lamiids</taxon>
        <taxon>Lamiales</taxon>
        <taxon>Lamiaceae</taxon>
        <taxon>Nepetoideae</taxon>
        <taxon>Mentheae</taxon>
        <taxon>Salviinae</taxon>
        <taxon>Salvia</taxon>
        <taxon>Salvia subgen. Calosphace</taxon>
        <taxon>core Calosphace</taxon>
    </lineage>
</organism>
<keyword evidence="2" id="KW-1185">Reference proteome</keyword>
<accession>A0A8X8XCY3</accession>
<dbReference type="Proteomes" id="UP000298416">
    <property type="component" value="Unassembled WGS sequence"/>
</dbReference>
<dbReference type="EMBL" id="PNBA02000010">
    <property type="protein sequence ID" value="KAG6409955.1"/>
    <property type="molecule type" value="Genomic_DNA"/>
</dbReference>
<comment type="caution">
    <text evidence="1">The sequence shown here is derived from an EMBL/GenBank/DDBJ whole genome shotgun (WGS) entry which is preliminary data.</text>
</comment>
<protein>
    <submittedName>
        <fullName evidence="1">Uncharacterized protein</fullName>
    </submittedName>
</protein>
<evidence type="ECO:0000313" key="2">
    <source>
        <dbReference type="Proteomes" id="UP000298416"/>
    </source>
</evidence>
<dbReference type="AlphaFoldDB" id="A0A8X8XCY3"/>
<name>A0A8X8XCY3_SALSN</name>
<reference evidence="1" key="2">
    <citation type="submission" date="2020-08" db="EMBL/GenBank/DDBJ databases">
        <title>Plant Genome Project.</title>
        <authorList>
            <person name="Zhang R.-G."/>
        </authorList>
    </citation>
    <scope>NUCLEOTIDE SEQUENCE</scope>
    <source>
        <strain evidence="1">Huo1</strain>
        <tissue evidence="1">Leaf</tissue>
    </source>
</reference>
<evidence type="ECO:0000313" key="1">
    <source>
        <dbReference type="EMBL" id="KAG6409955.1"/>
    </source>
</evidence>
<sequence>MEYIGLKVARKDFGGRAACFGTVVAFSSTTSLFRVAFDGGGGDESVEMQLTELYPLFLTPSPPGFGPMPRGEGSSGGIGADLENPRESVQNCDLNAIDLNVDVDGGGGGGLHGLDLNEGVNYILNGEIDSTSKSREIDLNLDLNEAAEESSTTAAKIDLNEQASPMEIDDREKAAVEDDDDDCVIIPAPSHHVGGGRSRWRRNYRTNPDAESRRLNAMPSFTARDYELNVAHTQLMQIQAVPSPPPPEAYLLGKVVIIITEYQK</sequence>
<reference evidence="1" key="1">
    <citation type="submission" date="2018-01" db="EMBL/GenBank/DDBJ databases">
        <authorList>
            <person name="Mao J.F."/>
        </authorList>
    </citation>
    <scope>NUCLEOTIDE SEQUENCE</scope>
    <source>
        <strain evidence="1">Huo1</strain>
        <tissue evidence="1">Leaf</tissue>
    </source>
</reference>
<proteinExistence type="predicted"/>
<gene>
    <name evidence="1" type="ORF">SASPL_127999</name>
</gene>